<accession>A0A0P7CSN3</accession>
<comment type="caution">
    <text evidence="1">The sequence shown here is derived from an EMBL/GenBank/DDBJ whole genome shotgun (WGS) entry which is preliminary data.</text>
</comment>
<dbReference type="EMBL" id="LKKS01000121">
    <property type="protein sequence ID" value="KPM60451.1"/>
    <property type="molecule type" value="Genomic_DNA"/>
</dbReference>
<organism evidence="1 2">
    <name type="scientific">Pseudomonas putida</name>
    <name type="common">Arthrobacter siderocapsulatus</name>
    <dbReference type="NCBI Taxonomy" id="303"/>
    <lineage>
        <taxon>Bacteria</taxon>
        <taxon>Pseudomonadati</taxon>
        <taxon>Pseudomonadota</taxon>
        <taxon>Gammaproteobacteria</taxon>
        <taxon>Pseudomonadales</taxon>
        <taxon>Pseudomonadaceae</taxon>
        <taxon>Pseudomonas</taxon>
    </lineage>
</organism>
<evidence type="ECO:0000313" key="2">
    <source>
        <dbReference type="Proteomes" id="UP000050437"/>
    </source>
</evidence>
<name>A0A0P7CSN3_PSEPU</name>
<dbReference type="Proteomes" id="UP000050437">
    <property type="component" value="Unassembled WGS sequence"/>
</dbReference>
<reference evidence="1 2" key="1">
    <citation type="submission" date="2015-10" db="EMBL/GenBank/DDBJ databases">
        <title>Pseudomonas putida clinical strains.</title>
        <authorList>
            <person name="Molina L."/>
            <person name="Udaondo Z."/>
        </authorList>
    </citation>
    <scope>NUCLEOTIDE SEQUENCE [LARGE SCALE GENOMIC DNA]</scope>
    <source>
        <strain evidence="1 2">HB13667</strain>
    </source>
</reference>
<dbReference type="AlphaFoldDB" id="A0A0P7CSN3"/>
<gene>
    <name evidence="1" type="ORF">HB13667_22750</name>
</gene>
<evidence type="ECO:0000313" key="1">
    <source>
        <dbReference type="EMBL" id="KPM60451.1"/>
    </source>
</evidence>
<sequence length="244" mass="27619">MFELIGICVVVYLVWRIAKRVSSTAVRKTLSEAIIYANKQGVPRDFSAAVTETPNALREARKILKEANPDIATLDVYQQYGLAIAMLYERNQERESAQRLPIVKKVIKDFIQPQIDRLHSQSLKTHMNDVVLAYILTMATAVTKSAGANSINFTELKEIAASIFPTTEHLALIENAFAIINSNPNEFIEKCNALTPIIMNELNNNKGEYYEKYTKKAIAEIDDMFNCSIDYDPRKANKHNFLDV</sequence>
<protein>
    <submittedName>
        <fullName evidence="1">Uncharacterized protein</fullName>
    </submittedName>
</protein>
<dbReference type="RefSeq" id="WP_054573427.1">
    <property type="nucleotide sequence ID" value="NZ_LKKS01000121.1"/>
</dbReference>
<proteinExistence type="predicted"/>